<comment type="caution">
    <text evidence="1">The sequence shown here is derived from an EMBL/GenBank/DDBJ whole genome shotgun (WGS) entry which is preliminary data.</text>
</comment>
<dbReference type="Proteomes" id="UP001062846">
    <property type="component" value="Chromosome 11"/>
</dbReference>
<protein>
    <submittedName>
        <fullName evidence="1">Uncharacterized protein</fullName>
    </submittedName>
</protein>
<organism evidence="1 2">
    <name type="scientific">Rhododendron molle</name>
    <name type="common">Chinese azalea</name>
    <name type="synonym">Azalea mollis</name>
    <dbReference type="NCBI Taxonomy" id="49168"/>
    <lineage>
        <taxon>Eukaryota</taxon>
        <taxon>Viridiplantae</taxon>
        <taxon>Streptophyta</taxon>
        <taxon>Embryophyta</taxon>
        <taxon>Tracheophyta</taxon>
        <taxon>Spermatophyta</taxon>
        <taxon>Magnoliopsida</taxon>
        <taxon>eudicotyledons</taxon>
        <taxon>Gunneridae</taxon>
        <taxon>Pentapetalae</taxon>
        <taxon>asterids</taxon>
        <taxon>Ericales</taxon>
        <taxon>Ericaceae</taxon>
        <taxon>Ericoideae</taxon>
        <taxon>Rhodoreae</taxon>
        <taxon>Rhododendron</taxon>
    </lineage>
</organism>
<gene>
    <name evidence="1" type="ORF">RHMOL_Rhmol11G0171000</name>
</gene>
<name>A0ACC0LU44_RHOML</name>
<accession>A0ACC0LU44</accession>
<evidence type="ECO:0000313" key="2">
    <source>
        <dbReference type="Proteomes" id="UP001062846"/>
    </source>
</evidence>
<proteinExistence type="predicted"/>
<keyword evidence="2" id="KW-1185">Reference proteome</keyword>
<dbReference type="EMBL" id="CM046398">
    <property type="protein sequence ID" value="KAI8531887.1"/>
    <property type="molecule type" value="Genomic_DNA"/>
</dbReference>
<sequence>MRAMETPRVLSPGICITFASVTVKPTTLLADIGIARPTKKKSFALKLALQAKPFIFTAINQHAIRTKTPPPSHHNNRHPKPPPLVARRRSDHPTSYDKYHHHQTSATLLAVAANHHQQPFEQQHFHYKQTSDDLNLAFLETQIFLLFISHIMSSTWLIVTMKFYF</sequence>
<evidence type="ECO:0000313" key="1">
    <source>
        <dbReference type="EMBL" id="KAI8531887.1"/>
    </source>
</evidence>
<reference evidence="1" key="1">
    <citation type="submission" date="2022-02" db="EMBL/GenBank/DDBJ databases">
        <title>Plant Genome Project.</title>
        <authorList>
            <person name="Zhang R.-G."/>
        </authorList>
    </citation>
    <scope>NUCLEOTIDE SEQUENCE</scope>
    <source>
        <strain evidence="1">AT1</strain>
    </source>
</reference>